<comment type="caution">
    <text evidence="2">The sequence shown here is derived from an EMBL/GenBank/DDBJ whole genome shotgun (WGS) entry which is preliminary data.</text>
</comment>
<evidence type="ECO:0000313" key="3">
    <source>
        <dbReference type="Proteomes" id="UP000053127"/>
    </source>
</evidence>
<gene>
    <name evidence="2" type="ORF">AQI95_00420</name>
</gene>
<protein>
    <submittedName>
        <fullName evidence="2">Uncharacterized protein</fullName>
    </submittedName>
</protein>
<dbReference type="AlphaFoldDB" id="A0A124HHI2"/>
<keyword evidence="3" id="KW-1185">Reference proteome</keyword>
<proteinExistence type="predicted"/>
<accession>A0A124HHI2</accession>
<evidence type="ECO:0000256" key="1">
    <source>
        <dbReference type="SAM" id="MobiDB-lite"/>
    </source>
</evidence>
<feature type="compositionally biased region" description="Gly residues" evidence="1">
    <location>
        <begin position="1"/>
        <end position="13"/>
    </location>
</feature>
<evidence type="ECO:0000313" key="2">
    <source>
        <dbReference type="EMBL" id="KUN10239.1"/>
    </source>
</evidence>
<reference evidence="2 3" key="1">
    <citation type="submission" date="2015-10" db="EMBL/GenBank/DDBJ databases">
        <title>Draft genome sequence of Streptomyces yokosukanensis DSM 40224, type strain for the species Streptomyces yokosukanensis.</title>
        <authorList>
            <person name="Ruckert C."/>
            <person name="Winkler A."/>
            <person name="Kalinowski J."/>
            <person name="Kampfer P."/>
            <person name="Glaeser S."/>
        </authorList>
    </citation>
    <scope>NUCLEOTIDE SEQUENCE [LARGE SCALE GENOMIC DNA]</scope>
    <source>
        <strain evidence="2 3">DSM 40224</strain>
    </source>
</reference>
<feature type="region of interest" description="Disordered" evidence="1">
    <location>
        <begin position="1"/>
        <end position="20"/>
    </location>
</feature>
<dbReference type="EMBL" id="LMWN01000001">
    <property type="protein sequence ID" value="KUN10239.1"/>
    <property type="molecule type" value="Genomic_DNA"/>
</dbReference>
<organism evidence="2 3">
    <name type="scientific">Streptomyces yokosukanensis</name>
    <dbReference type="NCBI Taxonomy" id="67386"/>
    <lineage>
        <taxon>Bacteria</taxon>
        <taxon>Bacillati</taxon>
        <taxon>Actinomycetota</taxon>
        <taxon>Actinomycetes</taxon>
        <taxon>Kitasatosporales</taxon>
        <taxon>Streptomycetaceae</taxon>
        <taxon>Streptomyces</taxon>
    </lineage>
</organism>
<dbReference type="Proteomes" id="UP000053127">
    <property type="component" value="Unassembled WGS sequence"/>
</dbReference>
<sequence>MGEPGVGGVGAAGPGVPADVPGGSADGVTCCALPVSPGDPLGCPEPGASTGELLGPRLPLGVSLPLVPRAFPPSFAPFFPLSSGTSETEPVGAALVVLPRSGPPAAPIAT</sequence>
<name>A0A124HHI2_9ACTN</name>